<proteinExistence type="inferred from homology"/>
<dbReference type="Proteomes" id="UP000006443">
    <property type="component" value="Unassembled WGS sequence"/>
</dbReference>
<name>C0GGW8_DETAL</name>
<keyword evidence="4" id="KW-0375">Hydrogen ion transport</keyword>
<dbReference type="SUPFAM" id="SSF160527">
    <property type="entry name" value="V-type ATPase subunit E-like"/>
    <property type="match status" value="1"/>
</dbReference>
<dbReference type="GO" id="GO:0046961">
    <property type="term" value="F:proton-transporting ATPase activity, rotational mechanism"/>
    <property type="evidence" value="ECO:0007669"/>
    <property type="project" value="InterPro"/>
</dbReference>
<dbReference type="EMBL" id="ACJM01000007">
    <property type="protein sequence ID" value="EEG77559.1"/>
    <property type="molecule type" value="Genomic_DNA"/>
</dbReference>
<keyword evidence="6" id="KW-1185">Reference proteome</keyword>
<dbReference type="AlphaFoldDB" id="C0GGW8"/>
<evidence type="ECO:0000256" key="1">
    <source>
        <dbReference type="ARBA" id="ARBA00005901"/>
    </source>
</evidence>
<comment type="function">
    <text evidence="4">Produces ATP from ADP in the presence of a proton gradient across the membrane.</text>
</comment>
<accession>C0GGW8</accession>
<dbReference type="eggNOG" id="COG1390">
    <property type="taxonomic scope" value="Bacteria"/>
</dbReference>
<dbReference type="InterPro" id="IPR038495">
    <property type="entry name" value="ATPase_E_C"/>
</dbReference>
<evidence type="ECO:0000313" key="5">
    <source>
        <dbReference type="EMBL" id="EEG77559.1"/>
    </source>
</evidence>
<evidence type="ECO:0000256" key="4">
    <source>
        <dbReference type="HAMAP-Rule" id="MF_00311"/>
    </source>
</evidence>
<reference evidence="5 6" key="1">
    <citation type="submission" date="2009-02" db="EMBL/GenBank/DDBJ databases">
        <title>Sequencing of the draft genome and assembly of Dethiobacter alkaliphilus AHT 1.</title>
        <authorList>
            <consortium name="US DOE Joint Genome Institute (JGI-PGF)"/>
            <person name="Lucas S."/>
            <person name="Copeland A."/>
            <person name="Lapidus A."/>
            <person name="Glavina del Rio T."/>
            <person name="Dalin E."/>
            <person name="Tice H."/>
            <person name="Bruce D."/>
            <person name="Goodwin L."/>
            <person name="Pitluck S."/>
            <person name="Larimer F."/>
            <person name="Land M.L."/>
            <person name="Hauser L."/>
            <person name="Muyzer G."/>
        </authorList>
    </citation>
    <scope>NUCLEOTIDE SEQUENCE [LARGE SCALE GENOMIC DNA]</scope>
    <source>
        <strain evidence="5 6">AHT 1</strain>
    </source>
</reference>
<dbReference type="RefSeq" id="WP_008516571.1">
    <property type="nucleotide sequence ID" value="NZ_ACJM01000007.1"/>
</dbReference>
<gene>
    <name evidence="4" type="primary">atpE</name>
    <name evidence="5" type="ORF">DealDRAFT_1682</name>
</gene>
<dbReference type="GO" id="GO:0033178">
    <property type="term" value="C:proton-transporting two-sector ATPase complex, catalytic domain"/>
    <property type="evidence" value="ECO:0007669"/>
    <property type="project" value="InterPro"/>
</dbReference>
<dbReference type="GO" id="GO:0042777">
    <property type="term" value="P:proton motive force-driven plasma membrane ATP synthesis"/>
    <property type="evidence" value="ECO:0007669"/>
    <property type="project" value="UniProtKB-UniRule"/>
</dbReference>
<comment type="similarity">
    <text evidence="1 4">Belongs to the V-ATPase E subunit family.</text>
</comment>
<dbReference type="HAMAP" id="MF_00311">
    <property type="entry name" value="ATP_synth_E_arch"/>
    <property type="match status" value="1"/>
</dbReference>
<organism evidence="5 6">
    <name type="scientific">Dethiobacter alkaliphilus AHT 1</name>
    <dbReference type="NCBI Taxonomy" id="555088"/>
    <lineage>
        <taxon>Bacteria</taxon>
        <taxon>Bacillati</taxon>
        <taxon>Bacillota</taxon>
        <taxon>Dethiobacteria</taxon>
        <taxon>Dethiobacterales</taxon>
        <taxon>Dethiobacteraceae</taxon>
        <taxon>Dethiobacter</taxon>
    </lineage>
</organism>
<evidence type="ECO:0000256" key="2">
    <source>
        <dbReference type="ARBA" id="ARBA00022448"/>
    </source>
</evidence>
<keyword evidence="4" id="KW-0066">ATP synthesis</keyword>
<keyword evidence="3 4" id="KW-0406">Ion transport</keyword>
<dbReference type="InterPro" id="IPR002842">
    <property type="entry name" value="ATPase_V1_Esu"/>
</dbReference>
<dbReference type="Pfam" id="PF01991">
    <property type="entry name" value="vATP-synt_E"/>
    <property type="match status" value="1"/>
</dbReference>
<keyword evidence="2 4" id="KW-0813">Transport</keyword>
<dbReference type="GO" id="GO:0005524">
    <property type="term" value="F:ATP binding"/>
    <property type="evidence" value="ECO:0007669"/>
    <property type="project" value="UniProtKB-UniRule"/>
</dbReference>
<comment type="caution">
    <text evidence="5">The sequence shown here is derived from an EMBL/GenBank/DDBJ whole genome shotgun (WGS) entry which is preliminary data.</text>
</comment>
<evidence type="ECO:0000256" key="3">
    <source>
        <dbReference type="ARBA" id="ARBA00023065"/>
    </source>
</evidence>
<dbReference type="GO" id="GO:0046933">
    <property type="term" value="F:proton-transporting ATP synthase activity, rotational mechanism"/>
    <property type="evidence" value="ECO:0007669"/>
    <property type="project" value="UniProtKB-UniRule"/>
</dbReference>
<sequence>MSGADKLREKILAEAGSQAEVVLEEARKKAEAIIAKGEEEAAAKKESVLQQARATGEERRRRAQTIAELDARKAILAAKEELIEDTFRQALERLKGLDQKQYEDVIYPMLLAAAQTGAEEIIVSPADAGRFTPELLGRVNQALKEQGKQGNLTLSGETREMQGGFILRSGDVEINNSFDSILRMQRDELEPEVAAILFS</sequence>
<dbReference type="STRING" id="555088.DealDRAFT_1682"/>
<dbReference type="Gene3D" id="1.20.5.620">
    <property type="entry name" value="F1F0 ATP synthase subunit B, membrane domain"/>
    <property type="match status" value="1"/>
</dbReference>
<dbReference type="OrthoDB" id="1734087at2"/>
<dbReference type="Gene3D" id="3.30.2320.30">
    <property type="entry name" value="ATP synthase, E subunit, C-terminal"/>
    <property type="match status" value="1"/>
</dbReference>
<evidence type="ECO:0000313" key="6">
    <source>
        <dbReference type="Proteomes" id="UP000006443"/>
    </source>
</evidence>
<protein>
    <recommendedName>
        <fullName evidence="4">V-type proton ATPase subunit E</fullName>
    </recommendedName>
    <alternativeName>
        <fullName evidence="4">V-ATPase subunit E</fullName>
    </alternativeName>
</protein>